<dbReference type="AlphaFoldDB" id="A0A9P8MYC0"/>
<feature type="domain" description="Trafficking protein particle complex II-specific subunit 65 IgD3" evidence="2">
    <location>
        <begin position="427"/>
        <end position="602"/>
    </location>
</feature>
<dbReference type="GeneID" id="68354856"/>
<evidence type="ECO:0000259" key="2">
    <source>
        <dbReference type="Pfam" id="PF12735"/>
    </source>
</evidence>
<protein>
    <submittedName>
        <fullName evidence="3">TRAPP trafficking subunit trs65 domain-containing protein</fullName>
    </submittedName>
</protein>
<dbReference type="Proteomes" id="UP000824596">
    <property type="component" value="Unassembled WGS sequence"/>
</dbReference>
<comment type="caution">
    <text evidence="3">The sequence shown here is derived from an EMBL/GenBank/DDBJ whole genome shotgun (WGS) entry which is preliminary data.</text>
</comment>
<dbReference type="GO" id="GO:1990071">
    <property type="term" value="C:TRAPPII protein complex"/>
    <property type="evidence" value="ECO:0007669"/>
    <property type="project" value="InterPro"/>
</dbReference>
<gene>
    <name evidence="3" type="ORF">HRG_05727</name>
</gene>
<dbReference type="OrthoDB" id="5345392at2759"/>
<keyword evidence="4" id="KW-1185">Reference proteome</keyword>
<dbReference type="EMBL" id="JAIZPD010000005">
    <property type="protein sequence ID" value="KAH0963217.1"/>
    <property type="molecule type" value="Genomic_DNA"/>
</dbReference>
<organism evidence="3 4">
    <name type="scientific">Hirsutella rhossiliensis</name>
    <dbReference type="NCBI Taxonomy" id="111463"/>
    <lineage>
        <taxon>Eukaryota</taxon>
        <taxon>Fungi</taxon>
        <taxon>Dikarya</taxon>
        <taxon>Ascomycota</taxon>
        <taxon>Pezizomycotina</taxon>
        <taxon>Sordariomycetes</taxon>
        <taxon>Hypocreomycetidae</taxon>
        <taxon>Hypocreales</taxon>
        <taxon>Ophiocordycipitaceae</taxon>
        <taxon>Hirsutella</taxon>
    </lineage>
</organism>
<evidence type="ECO:0000313" key="3">
    <source>
        <dbReference type="EMBL" id="KAH0963217.1"/>
    </source>
</evidence>
<accession>A0A9P8MYC0</accession>
<dbReference type="InterPro" id="IPR024662">
    <property type="entry name" value="Trs65"/>
</dbReference>
<dbReference type="Pfam" id="PF12735">
    <property type="entry name" value="IgD3_Trs65"/>
    <property type="match status" value="1"/>
</dbReference>
<feature type="region of interest" description="Disordered" evidence="1">
    <location>
        <begin position="401"/>
        <end position="429"/>
    </location>
</feature>
<dbReference type="RefSeq" id="XP_044720730.1">
    <property type="nucleotide sequence ID" value="XM_044864198.1"/>
</dbReference>
<feature type="compositionally biased region" description="Low complexity" evidence="1">
    <location>
        <begin position="418"/>
        <end position="429"/>
    </location>
</feature>
<evidence type="ECO:0000256" key="1">
    <source>
        <dbReference type="SAM" id="MobiDB-lite"/>
    </source>
</evidence>
<evidence type="ECO:0000313" key="4">
    <source>
        <dbReference type="Proteomes" id="UP000824596"/>
    </source>
</evidence>
<reference evidence="3" key="1">
    <citation type="submission" date="2021-09" db="EMBL/GenBank/DDBJ databases">
        <title>A high-quality genome of the endoparasitic fungus Hirsutella rhossiliensis with a comparison of Hirsutella genomes reveals transposable elements contributing to genome size variation.</title>
        <authorList>
            <person name="Lin R."/>
            <person name="Jiao Y."/>
            <person name="Sun X."/>
            <person name="Ling J."/>
            <person name="Xie B."/>
            <person name="Cheng X."/>
        </authorList>
    </citation>
    <scope>NUCLEOTIDE SEQUENCE</scope>
    <source>
        <strain evidence="3">HR02</strain>
    </source>
</reference>
<sequence length="607" mass="65573">MSDRDAATTDDVSGHQARDAATSFVEASYLTYLVPAETDLDLDKAFKDVDAAKSILDSIPQRDTLFFDETVNVLLVLKVPWLGENTLQAQLRRLVISLEAQVVNSTVPGRDSSPAPETIFVGQVRDVNDPFIVVDEEEEDGEGSGSDDAPSQHVYAVWKLPVPLARPRVRPHDSSIIFTASASVKPELATELNTRGTGYLQSGLPTSVNLLESFSGDPALGGVRPRLSALRVSRVAPLMRKQDLAAHIRSLAHLRLPVFPVAHSRIRFSRPNTAPPSPAIIALLEIDFTPFFDSEILLDEIKLLTPDAAVDSLNDEAAMKLPQICVAHDHVTFLYLIRPHDPEAGQRPVSGTLDISISACVQVTPGVCLPRLSMAWSAALDFTTPVNPSFATASVDTGIQRAHRPSQLSISSPPPMTPVAAQPPALHPDALPALDASAARTTEAALTDLGITMSFTGPARPVYPGDIFSWTVYVVNRSSEKSARPPRKLALVAVPKRRRNEVRPVRPPSTASRRLGEKEVADAVLDDNALHVMQKNSMIDVSDVLCLSADTRVGPLGPGACHVVELQFLALREGIVEVEAIRVMDLSSQEHVDIRDLPTVVVEPPAA</sequence>
<name>A0A9P8MYC0_9HYPO</name>
<dbReference type="InterPro" id="IPR055420">
    <property type="entry name" value="IgD3_Trs65"/>
</dbReference>
<proteinExistence type="predicted"/>
<dbReference type="PANTHER" id="PTHR28159:SF1">
    <property type="entry name" value="TRAFFICKING PROTEIN PARTICLE COMPLEX II-SPECIFIC SUBUNIT 65"/>
    <property type="match status" value="1"/>
</dbReference>
<dbReference type="GO" id="GO:0005802">
    <property type="term" value="C:trans-Golgi network"/>
    <property type="evidence" value="ECO:0007669"/>
    <property type="project" value="TreeGrafter"/>
</dbReference>
<dbReference type="PANTHER" id="PTHR28159">
    <property type="entry name" value="TRAFFICKING PROTEIN PARTICLE COMPLEX II-SPECIFIC SUBUNIT 65"/>
    <property type="match status" value="1"/>
</dbReference>
<dbReference type="GO" id="GO:0006891">
    <property type="term" value="P:intra-Golgi vesicle-mediated transport"/>
    <property type="evidence" value="ECO:0007669"/>
    <property type="project" value="InterPro"/>
</dbReference>